<dbReference type="SUPFAM" id="SSF143011">
    <property type="entry name" value="RelE-like"/>
    <property type="match status" value="1"/>
</dbReference>
<keyword evidence="1" id="KW-1277">Toxin-antitoxin system</keyword>
<evidence type="ECO:0000313" key="2">
    <source>
        <dbReference type="EMBL" id="KMO27722.1"/>
    </source>
</evidence>
<organism evidence="2 3">
    <name type="scientific">Methylobacterium aquaticum</name>
    <dbReference type="NCBI Taxonomy" id="270351"/>
    <lineage>
        <taxon>Bacteria</taxon>
        <taxon>Pseudomonadati</taxon>
        <taxon>Pseudomonadota</taxon>
        <taxon>Alphaproteobacteria</taxon>
        <taxon>Hyphomicrobiales</taxon>
        <taxon>Methylobacteriaceae</taxon>
        <taxon>Methylobacterium</taxon>
    </lineage>
</organism>
<proteinExistence type="predicted"/>
<reference evidence="2 3" key="1">
    <citation type="submission" date="2015-03" db="EMBL/GenBank/DDBJ databases">
        <title>Genome sequencing of Methylobacterium aquaticum DSM16371 type strain.</title>
        <authorList>
            <person name="Chaudhry V."/>
            <person name="Patil P.B."/>
        </authorList>
    </citation>
    <scope>NUCLEOTIDE SEQUENCE [LARGE SCALE GENOMIC DNA]</scope>
    <source>
        <strain evidence="2 3">DSM 16371</strain>
    </source>
</reference>
<dbReference type="PATRIC" id="fig|270351.6.peg.4420"/>
<dbReference type="Proteomes" id="UP000035929">
    <property type="component" value="Unassembled WGS sequence"/>
</dbReference>
<dbReference type="AlphaFoldDB" id="A0A0J6S2C1"/>
<dbReference type="InterPro" id="IPR007712">
    <property type="entry name" value="RelE/ParE_toxin"/>
</dbReference>
<dbReference type="EMBL" id="LABX01000291">
    <property type="protein sequence ID" value="KMO27722.1"/>
    <property type="molecule type" value="Genomic_DNA"/>
</dbReference>
<sequence>MLKIAYSKAALRTLSRMPTNMSALIRAKVEQYASAPQAQANNVKALKGEPGVFRLRVGDWRVLFTEDGVVLAVIRIAPRSSAYD</sequence>
<dbReference type="InterPro" id="IPR052747">
    <property type="entry name" value="TA_system_RelE_toxin"/>
</dbReference>
<dbReference type="OrthoDB" id="428094at2"/>
<comment type="caution">
    <text evidence="2">The sequence shown here is derived from an EMBL/GenBank/DDBJ whole genome shotgun (WGS) entry which is preliminary data.</text>
</comment>
<accession>A0A0J6S2C1</accession>
<dbReference type="Pfam" id="PF05016">
    <property type="entry name" value="ParE_toxin"/>
    <property type="match status" value="1"/>
</dbReference>
<evidence type="ECO:0000313" key="3">
    <source>
        <dbReference type="Proteomes" id="UP000035929"/>
    </source>
</evidence>
<dbReference type="RefSeq" id="WP_048467456.1">
    <property type="nucleotide sequence ID" value="NZ_LABX01000291.1"/>
</dbReference>
<dbReference type="Gene3D" id="3.30.2310.20">
    <property type="entry name" value="RelE-like"/>
    <property type="match status" value="1"/>
</dbReference>
<protein>
    <submittedName>
        <fullName evidence="2">Cytotoxic translational repressor of toxin-antitoxin stability system</fullName>
    </submittedName>
</protein>
<dbReference type="InterPro" id="IPR035093">
    <property type="entry name" value="RelE/ParE_toxin_dom_sf"/>
</dbReference>
<name>A0A0J6S2C1_9HYPH</name>
<dbReference type="PANTHER" id="PTHR38813:SF1">
    <property type="entry name" value="TOXIN RELE1-RELATED"/>
    <property type="match status" value="1"/>
</dbReference>
<evidence type="ECO:0000256" key="1">
    <source>
        <dbReference type="ARBA" id="ARBA00022649"/>
    </source>
</evidence>
<gene>
    <name evidence="2" type="ORF">VP06_30000</name>
</gene>
<dbReference type="PANTHER" id="PTHR38813">
    <property type="match status" value="1"/>
</dbReference>